<sequence length="373" mass="38954">MALLRRIASAGSAAHAAGHEAARLAAGTAALAALPAVVGVGLLTESATLTRRVARAGVDVATGSAHLAKTAVVQSTRAVGTLVTGADPLPGGHLHDLLDAAKGMVEPPEARHTRRVWADGDRLQIEVEAPADEETPEARTALRRHLERLEGVQWATVNDVVGRVMVVVDARRVTAEDVVGVVTEIEQARGGKGVFPQRPDHPADLEPLLAAVLAAAVDATAVGVAAAAKVLPIPAVTRHATLLMALLDTQQWLKRGLESRIGAVGTDLVFEGTGALLHSLTQSPTIPALNAAAALQRALEMRARRQVWRRRERELCRPEPDDDAEPEQPPAPAPDPCRTARSRPTAPASTPPSSPPPSACWRSPAAPAAPPTS</sequence>
<dbReference type="Proteomes" id="UP001324287">
    <property type="component" value="Chromosome"/>
</dbReference>
<protein>
    <recommendedName>
        <fullName evidence="4">Cation-transporting ATPase I</fullName>
    </recommendedName>
</protein>
<feature type="compositionally biased region" description="Pro residues" evidence="1">
    <location>
        <begin position="349"/>
        <end position="358"/>
    </location>
</feature>
<evidence type="ECO:0000313" key="3">
    <source>
        <dbReference type="Proteomes" id="UP001324287"/>
    </source>
</evidence>
<feature type="compositionally biased region" description="Low complexity" evidence="1">
    <location>
        <begin position="336"/>
        <end position="348"/>
    </location>
</feature>
<dbReference type="EMBL" id="CP141261">
    <property type="protein sequence ID" value="WRL62219.1"/>
    <property type="molecule type" value="Genomic_DNA"/>
</dbReference>
<proteinExistence type="predicted"/>
<feature type="region of interest" description="Disordered" evidence="1">
    <location>
        <begin position="315"/>
        <end position="373"/>
    </location>
</feature>
<dbReference type="RefSeq" id="WP_324273574.1">
    <property type="nucleotide sequence ID" value="NZ_CP141261.1"/>
</dbReference>
<name>A0ABZ1AUU3_9ACTN</name>
<evidence type="ECO:0008006" key="4">
    <source>
        <dbReference type="Google" id="ProtNLM"/>
    </source>
</evidence>
<organism evidence="2 3">
    <name type="scientific">Blastococcus brunescens</name>
    <dbReference type="NCBI Taxonomy" id="1564165"/>
    <lineage>
        <taxon>Bacteria</taxon>
        <taxon>Bacillati</taxon>
        <taxon>Actinomycetota</taxon>
        <taxon>Actinomycetes</taxon>
        <taxon>Geodermatophilales</taxon>
        <taxon>Geodermatophilaceae</taxon>
        <taxon>Blastococcus</taxon>
    </lineage>
</organism>
<accession>A0ABZ1AUU3</accession>
<gene>
    <name evidence="2" type="ORF">U6N30_19515</name>
</gene>
<keyword evidence="3" id="KW-1185">Reference proteome</keyword>
<reference evidence="2 3" key="1">
    <citation type="submission" date="2023-12" db="EMBL/GenBank/DDBJ databases">
        <title>Blastococcus brunescens sp. nov., an actonobacterium isolated from sandstone collected in sahara desert.</title>
        <authorList>
            <person name="Gtari M."/>
            <person name="Ghodhbane F."/>
        </authorList>
    </citation>
    <scope>NUCLEOTIDE SEQUENCE [LARGE SCALE GENOMIC DNA]</scope>
    <source>
        <strain evidence="2 3">BMG 8361</strain>
    </source>
</reference>
<evidence type="ECO:0000313" key="2">
    <source>
        <dbReference type="EMBL" id="WRL62219.1"/>
    </source>
</evidence>
<evidence type="ECO:0000256" key="1">
    <source>
        <dbReference type="SAM" id="MobiDB-lite"/>
    </source>
</evidence>